<evidence type="ECO:0000256" key="3">
    <source>
        <dbReference type="ARBA" id="ARBA00022692"/>
    </source>
</evidence>
<feature type="transmembrane region" description="Helical" evidence="6">
    <location>
        <begin position="222"/>
        <end position="242"/>
    </location>
</feature>
<protein>
    <submittedName>
        <fullName evidence="7">Branched-chain amino acid ABC transporter permease</fullName>
    </submittedName>
</protein>
<accession>A0A7C9VHF2</accession>
<feature type="transmembrane region" description="Helical" evidence="6">
    <location>
        <begin position="121"/>
        <end position="141"/>
    </location>
</feature>
<evidence type="ECO:0000256" key="4">
    <source>
        <dbReference type="ARBA" id="ARBA00022989"/>
    </source>
</evidence>
<dbReference type="Pfam" id="PF02653">
    <property type="entry name" value="BPD_transp_2"/>
    <property type="match status" value="1"/>
</dbReference>
<feature type="transmembrane region" description="Helical" evidence="6">
    <location>
        <begin position="248"/>
        <end position="266"/>
    </location>
</feature>
<name>A0A7C9VHF2_9HYPH</name>
<keyword evidence="4 6" id="KW-1133">Transmembrane helix</keyword>
<dbReference type="EMBL" id="JAAKZG010000017">
    <property type="protein sequence ID" value="NGN44548.1"/>
    <property type="molecule type" value="Genomic_DNA"/>
</dbReference>
<dbReference type="PANTHER" id="PTHR30482:SF20">
    <property type="entry name" value="HIGH-AFFINITY BRANCHED-CHAIN AMINO ACID TRANSPORT SYSTEM PERMEASE PROTEIN LIVM"/>
    <property type="match status" value="1"/>
</dbReference>
<dbReference type="InterPro" id="IPR043428">
    <property type="entry name" value="LivM-like"/>
</dbReference>
<feature type="transmembrane region" description="Helical" evidence="6">
    <location>
        <begin position="305"/>
        <end position="324"/>
    </location>
</feature>
<evidence type="ECO:0000256" key="6">
    <source>
        <dbReference type="SAM" id="Phobius"/>
    </source>
</evidence>
<feature type="transmembrane region" description="Helical" evidence="6">
    <location>
        <begin position="96"/>
        <end position="115"/>
    </location>
</feature>
<evidence type="ECO:0000256" key="2">
    <source>
        <dbReference type="ARBA" id="ARBA00022475"/>
    </source>
</evidence>
<sequence>MRFPYKTDYGQDLDLFKSSSDRFWYGLLALVLLSMPLWVDTFWLGEVSYVFILGIVGIGLMILTGYAGQVSIGHAAFLGIGAYTHAILLSMGTPFVVSLVGATALSTLIGAGVGFPALRVAGIYLAMATFAFNFLVEFVFVRWESMTGGFSGFAVASPEFLGVSFTSGGGFYYICLLSIVLAILLTLNLLRSPTGRALIALRDSETAAQALGVRLARYKTTAFAISAGLTGFAGALFAHRIGYLAPDIFTIMFSIQLLLMVVVGGMGSIHGAIFGAIFVGALPQLIAIMRDYLPDSVARQPGIEPGIFGLLLVLTILFEPRGIYGRWLKIKHYFSVFPMHKKAAFSRQKSYTKSER</sequence>
<evidence type="ECO:0000256" key="5">
    <source>
        <dbReference type="ARBA" id="ARBA00023136"/>
    </source>
</evidence>
<dbReference type="InterPro" id="IPR001851">
    <property type="entry name" value="ABC_transp_permease"/>
</dbReference>
<gene>
    <name evidence="7" type="ORF">G6N74_26165</name>
</gene>
<dbReference type="Proteomes" id="UP000481252">
    <property type="component" value="Unassembled WGS sequence"/>
</dbReference>
<organism evidence="7 8">
    <name type="scientific">Mesorhizobium zhangyense</name>
    <dbReference type="NCBI Taxonomy" id="1776730"/>
    <lineage>
        <taxon>Bacteria</taxon>
        <taxon>Pseudomonadati</taxon>
        <taxon>Pseudomonadota</taxon>
        <taxon>Alphaproteobacteria</taxon>
        <taxon>Hyphomicrobiales</taxon>
        <taxon>Phyllobacteriaceae</taxon>
        <taxon>Mesorhizobium</taxon>
    </lineage>
</organism>
<keyword evidence="8" id="KW-1185">Reference proteome</keyword>
<dbReference type="GO" id="GO:0015658">
    <property type="term" value="F:branched-chain amino acid transmembrane transporter activity"/>
    <property type="evidence" value="ECO:0007669"/>
    <property type="project" value="InterPro"/>
</dbReference>
<dbReference type="CDD" id="cd06581">
    <property type="entry name" value="TM_PBP1_LivM_like"/>
    <property type="match status" value="1"/>
</dbReference>
<dbReference type="RefSeq" id="WP_165121025.1">
    <property type="nucleotide sequence ID" value="NZ_JAAKZG010000017.1"/>
</dbReference>
<dbReference type="AlphaFoldDB" id="A0A7C9VHF2"/>
<feature type="transmembrane region" description="Helical" evidence="6">
    <location>
        <begin position="171"/>
        <end position="190"/>
    </location>
</feature>
<keyword evidence="5 6" id="KW-0472">Membrane</keyword>
<dbReference type="GO" id="GO:0005886">
    <property type="term" value="C:plasma membrane"/>
    <property type="evidence" value="ECO:0007669"/>
    <property type="project" value="UniProtKB-SubCell"/>
</dbReference>
<proteinExistence type="predicted"/>
<comment type="caution">
    <text evidence="7">The sequence shown here is derived from an EMBL/GenBank/DDBJ whole genome shotgun (WGS) entry which is preliminary data.</text>
</comment>
<feature type="transmembrane region" description="Helical" evidence="6">
    <location>
        <begin position="273"/>
        <end position="293"/>
    </location>
</feature>
<dbReference type="PANTHER" id="PTHR30482">
    <property type="entry name" value="HIGH-AFFINITY BRANCHED-CHAIN AMINO ACID TRANSPORT SYSTEM PERMEASE"/>
    <property type="match status" value="1"/>
</dbReference>
<evidence type="ECO:0000313" key="8">
    <source>
        <dbReference type="Proteomes" id="UP000481252"/>
    </source>
</evidence>
<evidence type="ECO:0000256" key="1">
    <source>
        <dbReference type="ARBA" id="ARBA00004651"/>
    </source>
</evidence>
<feature type="transmembrane region" description="Helical" evidence="6">
    <location>
        <begin position="23"/>
        <end position="40"/>
    </location>
</feature>
<comment type="subcellular location">
    <subcellularLocation>
        <location evidence="1">Cell membrane</location>
        <topology evidence="1">Multi-pass membrane protein</topology>
    </subcellularLocation>
</comment>
<keyword evidence="2" id="KW-1003">Cell membrane</keyword>
<evidence type="ECO:0000313" key="7">
    <source>
        <dbReference type="EMBL" id="NGN44548.1"/>
    </source>
</evidence>
<keyword evidence="3 6" id="KW-0812">Transmembrane</keyword>
<feature type="transmembrane region" description="Helical" evidence="6">
    <location>
        <begin position="47"/>
        <end position="66"/>
    </location>
</feature>
<reference evidence="7 8" key="1">
    <citation type="submission" date="2020-02" db="EMBL/GenBank/DDBJ databases">
        <title>Genome sequence of the type strain CGMCC 1.15528 of Mesorhizobium zhangyense.</title>
        <authorList>
            <person name="Gao J."/>
            <person name="Sun J."/>
        </authorList>
    </citation>
    <scope>NUCLEOTIDE SEQUENCE [LARGE SCALE GENOMIC DNA]</scope>
    <source>
        <strain evidence="7 8">CGMCC 1.15528</strain>
    </source>
</reference>